<name>A0ABY9VHH7_9BACI</name>
<protein>
    <submittedName>
        <fullName evidence="1">Uncharacterized protein</fullName>
    </submittedName>
</protein>
<evidence type="ECO:0000313" key="1">
    <source>
        <dbReference type="EMBL" id="WNF23033.1"/>
    </source>
</evidence>
<evidence type="ECO:0000313" key="2">
    <source>
        <dbReference type="Proteomes" id="UP001303324"/>
    </source>
</evidence>
<accession>A0ABY9VHH7</accession>
<dbReference type="Proteomes" id="UP001303324">
    <property type="component" value="Chromosome"/>
</dbReference>
<organism evidence="1 2">
    <name type="scientific">Mesobacillus jeotgali</name>
    <dbReference type="NCBI Taxonomy" id="129985"/>
    <lineage>
        <taxon>Bacteria</taxon>
        <taxon>Bacillati</taxon>
        <taxon>Bacillota</taxon>
        <taxon>Bacilli</taxon>
        <taxon>Bacillales</taxon>
        <taxon>Bacillaceae</taxon>
        <taxon>Mesobacillus</taxon>
    </lineage>
</organism>
<dbReference type="RefSeq" id="WP_311073194.1">
    <property type="nucleotide sequence ID" value="NZ_CP134494.1"/>
</dbReference>
<keyword evidence="2" id="KW-1185">Reference proteome</keyword>
<dbReference type="EMBL" id="CP134494">
    <property type="protein sequence ID" value="WNF23033.1"/>
    <property type="molecule type" value="Genomic_DNA"/>
</dbReference>
<proteinExistence type="predicted"/>
<sequence length="92" mass="9956">MKSFFDFIGRTEIEKYSRLSRNTETGDSDKEALFASAGGVEVSEFLGGDTRQASRGVRSRSWTSSEETFGKIGLTSGQTGEIKKSLTYAAGS</sequence>
<gene>
    <name evidence="1" type="ORF">RH061_00315</name>
</gene>
<reference evidence="1 2" key="1">
    <citation type="submission" date="2023-09" db="EMBL/GenBank/DDBJ databases">
        <title>Microbial mechanism of fulvic acid promoting antimony reduction mineralization in rice fields.</title>
        <authorList>
            <person name="Chen G."/>
            <person name="Lan J."/>
        </authorList>
    </citation>
    <scope>NUCLEOTIDE SEQUENCE [LARGE SCALE GENOMIC DNA]</scope>
    <source>
        <strain evidence="1 2">PS1</strain>
    </source>
</reference>